<reference evidence="2 3" key="1">
    <citation type="journal article" date="2016" name="Nat. Commun.">
        <title>Thousands of microbial genomes shed light on interconnected biogeochemical processes in an aquifer system.</title>
        <authorList>
            <person name="Anantharaman K."/>
            <person name="Brown C.T."/>
            <person name="Hug L.A."/>
            <person name="Sharon I."/>
            <person name="Castelle C.J."/>
            <person name="Probst A.J."/>
            <person name="Thomas B.C."/>
            <person name="Singh A."/>
            <person name="Wilkins M.J."/>
            <person name="Karaoz U."/>
            <person name="Brodie E.L."/>
            <person name="Williams K.H."/>
            <person name="Hubbard S.S."/>
            <person name="Banfield J.F."/>
        </authorList>
    </citation>
    <scope>NUCLEOTIDE SEQUENCE [LARGE SCALE GENOMIC DNA]</scope>
</reference>
<sequence length="119" mass="12931">MKRFYILGLLVLIILIALAWSPWVTDEFAVSRINSAIKPCEIGGRSEGVVDVGSLTAKKPFGRELIAIPTSCPNGFDRGGVDDFFVSAFGTVHKIGKKPSSNNTQQQQHPAVQPAQKSY</sequence>
<feature type="compositionally biased region" description="Low complexity" evidence="1">
    <location>
        <begin position="105"/>
        <end position="119"/>
    </location>
</feature>
<organism evidence="2 3">
    <name type="scientific">Candidatus Woykebacteria bacterium RIFCSPHIGHO2_12_FULL_45_10</name>
    <dbReference type="NCBI Taxonomy" id="1802603"/>
    <lineage>
        <taxon>Bacteria</taxon>
        <taxon>Candidatus Woykeibacteriota</taxon>
    </lineage>
</organism>
<evidence type="ECO:0000256" key="1">
    <source>
        <dbReference type="SAM" id="MobiDB-lite"/>
    </source>
</evidence>
<dbReference type="AlphaFoldDB" id="A0A1G1WS62"/>
<evidence type="ECO:0000313" key="3">
    <source>
        <dbReference type="Proteomes" id="UP000178068"/>
    </source>
</evidence>
<dbReference type="EMBL" id="MHCZ01000003">
    <property type="protein sequence ID" value="OGY30421.1"/>
    <property type="molecule type" value="Genomic_DNA"/>
</dbReference>
<dbReference type="STRING" id="1802603.A3F35_01710"/>
<proteinExistence type="predicted"/>
<feature type="region of interest" description="Disordered" evidence="1">
    <location>
        <begin position="96"/>
        <end position="119"/>
    </location>
</feature>
<gene>
    <name evidence="2" type="ORF">A3F35_01710</name>
</gene>
<comment type="caution">
    <text evidence="2">The sequence shown here is derived from an EMBL/GenBank/DDBJ whole genome shotgun (WGS) entry which is preliminary data.</text>
</comment>
<accession>A0A1G1WS62</accession>
<evidence type="ECO:0000313" key="2">
    <source>
        <dbReference type="EMBL" id="OGY30421.1"/>
    </source>
</evidence>
<protein>
    <submittedName>
        <fullName evidence="2">Uncharacterized protein</fullName>
    </submittedName>
</protein>
<name>A0A1G1WS62_9BACT</name>
<dbReference type="Proteomes" id="UP000178068">
    <property type="component" value="Unassembled WGS sequence"/>
</dbReference>